<sequence>MRTPCGSGLARESGGSVNIYVCWADAFASKPAPTFDLRCLEHFVRLTDPLPRKSRSAASVSTMRSESLLILILISSAPLNHAGRTQA</sequence>
<comment type="caution">
    <text evidence="1">The sequence shown here is derived from an EMBL/GenBank/DDBJ whole genome shotgun (WGS) entry which is preliminary data.</text>
</comment>
<protein>
    <submittedName>
        <fullName evidence="1">Uncharacterized protein</fullName>
    </submittedName>
</protein>
<dbReference type="EMBL" id="VOIW01000006">
    <property type="protein sequence ID" value="MRJ39470.1"/>
    <property type="molecule type" value="Genomic_DNA"/>
</dbReference>
<evidence type="ECO:0000313" key="1">
    <source>
        <dbReference type="EMBL" id="MRJ39470.1"/>
    </source>
</evidence>
<dbReference type="AlphaFoldDB" id="A0A5P1DHS6"/>
<reference evidence="1 2" key="1">
    <citation type="submission" date="2019-08" db="EMBL/GenBank/DDBJ databases">
        <title>Pseudomonas haemolytica sp. nov. isolated from raw milk and skim milk concentrate.</title>
        <authorList>
            <person name="Hofmann K."/>
            <person name="Huptas C."/>
            <person name="Doll E."/>
            <person name="Scherer S."/>
            <person name="Wenning M."/>
        </authorList>
    </citation>
    <scope>NUCLEOTIDE SEQUENCE [LARGE SCALE GENOMIC DNA]</scope>
    <source>
        <strain evidence="1 2">DSM 108987</strain>
    </source>
</reference>
<evidence type="ECO:0000313" key="2">
    <source>
        <dbReference type="Proteomes" id="UP000408764"/>
    </source>
</evidence>
<organism evidence="1 2">
    <name type="scientific">Pseudomonas haemolytica</name>
    <dbReference type="NCBI Taxonomy" id="2600065"/>
    <lineage>
        <taxon>Bacteria</taxon>
        <taxon>Pseudomonadati</taxon>
        <taxon>Pseudomonadota</taxon>
        <taxon>Gammaproteobacteria</taxon>
        <taxon>Pseudomonadales</taxon>
        <taxon>Pseudomonadaceae</taxon>
        <taxon>Pseudomonas</taxon>
    </lineage>
</organism>
<gene>
    <name evidence="1" type="ORF">FRT59_21195</name>
</gene>
<name>A0A5P1DHS6_9PSED</name>
<proteinExistence type="predicted"/>
<dbReference type="Proteomes" id="UP000408764">
    <property type="component" value="Unassembled WGS sequence"/>
</dbReference>
<accession>A0A5P1DHS6</accession>